<keyword evidence="3" id="KW-1185">Reference proteome</keyword>
<dbReference type="AlphaFoldDB" id="B6G958"/>
<evidence type="ECO:0000256" key="1">
    <source>
        <dbReference type="SAM" id="MobiDB-lite"/>
    </source>
</evidence>
<accession>B6G958</accession>
<feature type="region of interest" description="Disordered" evidence="1">
    <location>
        <begin position="26"/>
        <end position="55"/>
    </location>
</feature>
<dbReference type="STRING" id="445975.COLSTE_00599"/>
<sequence>MFPPSWEKAVGLTAARSLARACGADGRASHSVYGRAQARRPSPNAFTGYRHSSAR</sequence>
<reference evidence="2 3" key="1">
    <citation type="submission" date="2008-10" db="EMBL/GenBank/DDBJ databases">
        <title>Draft genome sequence of Collinsella stercoris (DSM 13279).</title>
        <authorList>
            <person name="Sudarsanam P."/>
            <person name="Ley R."/>
            <person name="Guruge J."/>
            <person name="Turnbaugh P.J."/>
            <person name="Mahowald M."/>
            <person name="Liep D."/>
            <person name="Gordon J."/>
        </authorList>
    </citation>
    <scope>NUCLEOTIDE SEQUENCE [LARGE SCALE GENOMIC DNA]</scope>
    <source>
        <strain evidence="2 3">DSM 13279</strain>
    </source>
</reference>
<gene>
    <name evidence="2" type="ORF">COLSTE_00599</name>
</gene>
<evidence type="ECO:0000313" key="3">
    <source>
        <dbReference type="Proteomes" id="UP000003560"/>
    </source>
</evidence>
<dbReference type="EMBL" id="ABXJ01000031">
    <property type="protein sequence ID" value="EEA91176.1"/>
    <property type="molecule type" value="Genomic_DNA"/>
</dbReference>
<organism evidence="2 3">
    <name type="scientific">Collinsella stercoris DSM 13279</name>
    <dbReference type="NCBI Taxonomy" id="445975"/>
    <lineage>
        <taxon>Bacteria</taxon>
        <taxon>Bacillati</taxon>
        <taxon>Actinomycetota</taxon>
        <taxon>Coriobacteriia</taxon>
        <taxon>Coriobacteriales</taxon>
        <taxon>Coriobacteriaceae</taxon>
        <taxon>Collinsella</taxon>
    </lineage>
</organism>
<reference evidence="2 3" key="2">
    <citation type="submission" date="2008-10" db="EMBL/GenBank/DDBJ databases">
        <authorList>
            <person name="Fulton L."/>
            <person name="Clifton S."/>
            <person name="Fulton B."/>
            <person name="Xu J."/>
            <person name="Minx P."/>
            <person name="Pepin K.H."/>
            <person name="Johnson M."/>
            <person name="Thiruvilangam P."/>
            <person name="Bhonagiri V."/>
            <person name="Nash W.E."/>
            <person name="Mardis E.R."/>
            <person name="Wilson R.K."/>
        </authorList>
    </citation>
    <scope>NUCLEOTIDE SEQUENCE [LARGE SCALE GENOMIC DNA]</scope>
    <source>
        <strain evidence="2 3">DSM 13279</strain>
    </source>
</reference>
<proteinExistence type="predicted"/>
<dbReference type="Proteomes" id="UP000003560">
    <property type="component" value="Unassembled WGS sequence"/>
</dbReference>
<protein>
    <submittedName>
        <fullName evidence="2">Uncharacterized protein</fullName>
    </submittedName>
</protein>
<dbReference type="HOGENOM" id="CLU_3024291_0_0_11"/>
<evidence type="ECO:0000313" key="2">
    <source>
        <dbReference type="EMBL" id="EEA91176.1"/>
    </source>
</evidence>
<name>B6G958_9ACTN</name>
<comment type="caution">
    <text evidence="2">The sequence shown here is derived from an EMBL/GenBank/DDBJ whole genome shotgun (WGS) entry which is preliminary data.</text>
</comment>